<keyword evidence="3" id="KW-1185">Reference proteome</keyword>
<feature type="signal peptide" evidence="1">
    <location>
        <begin position="1"/>
        <end position="21"/>
    </location>
</feature>
<protein>
    <submittedName>
        <fullName evidence="2">Uncharacterized protein</fullName>
    </submittedName>
</protein>
<gene>
    <name evidence="2" type="ORF">CDEST_09032</name>
</gene>
<evidence type="ECO:0000256" key="1">
    <source>
        <dbReference type="SAM" id="SignalP"/>
    </source>
</evidence>
<evidence type="ECO:0000313" key="2">
    <source>
        <dbReference type="EMBL" id="WQF84018.1"/>
    </source>
</evidence>
<reference evidence="3" key="1">
    <citation type="journal article" date="2023" name="bioRxiv">
        <title>Complete genome of the Medicago anthracnose fungus, Colletotrichum destructivum, reveals a mini-chromosome-like region within a core chromosome.</title>
        <authorList>
            <person name="Lapalu N."/>
            <person name="Simon A."/>
            <person name="Lu A."/>
            <person name="Plaumann P.-L."/>
            <person name="Amselem J."/>
            <person name="Pigne S."/>
            <person name="Auger A."/>
            <person name="Koch C."/>
            <person name="Dallery J.-F."/>
            <person name="O'Connell R.J."/>
        </authorList>
    </citation>
    <scope>NUCLEOTIDE SEQUENCE [LARGE SCALE GENOMIC DNA]</scope>
    <source>
        <strain evidence="3">CBS 520.97</strain>
    </source>
</reference>
<dbReference type="RefSeq" id="XP_062781242.1">
    <property type="nucleotide sequence ID" value="XM_062925191.1"/>
</dbReference>
<sequence>MWLRISCILLLVSHFAVFAASKSFSAAYEKIWLYYAYQLAFKFEGPTQPYILRQLDPTVPMDRRYMTAINNGNRGSLKDGMMTWNEFQWALNNMAGHPEIPQLEDDVEKTATNIWYSAMKNEMMVEWAAASWNVNKVPKYHVYIDSLGAMIRKARDSMNDFEILDELRKLDTIGEKIVSLRRAEFLQDRYLGRELRGLFPNVVIHTDIVANPGKPSEPFEVVNLRRTLQDPESEAAIRIAVGMEHETTNLWKKKFVEHVHFYGETTFGNQPVTESPATKHRSVLTVWENCLRATEHIIC</sequence>
<dbReference type="Proteomes" id="UP001322277">
    <property type="component" value="Chromosome 5"/>
</dbReference>
<evidence type="ECO:0000313" key="3">
    <source>
        <dbReference type="Proteomes" id="UP001322277"/>
    </source>
</evidence>
<feature type="chain" id="PRO_5043354482" evidence="1">
    <location>
        <begin position="22"/>
        <end position="299"/>
    </location>
</feature>
<dbReference type="AlphaFoldDB" id="A0AAX4IKE6"/>
<keyword evidence="1" id="KW-0732">Signal</keyword>
<dbReference type="EMBL" id="CP137309">
    <property type="protein sequence ID" value="WQF84018.1"/>
    <property type="molecule type" value="Genomic_DNA"/>
</dbReference>
<proteinExistence type="predicted"/>
<accession>A0AAX4IKE6</accession>
<name>A0AAX4IKE6_9PEZI</name>
<dbReference type="GeneID" id="87945535"/>
<dbReference type="KEGG" id="cdet:87945535"/>
<organism evidence="2 3">
    <name type="scientific">Colletotrichum destructivum</name>
    <dbReference type="NCBI Taxonomy" id="34406"/>
    <lineage>
        <taxon>Eukaryota</taxon>
        <taxon>Fungi</taxon>
        <taxon>Dikarya</taxon>
        <taxon>Ascomycota</taxon>
        <taxon>Pezizomycotina</taxon>
        <taxon>Sordariomycetes</taxon>
        <taxon>Hypocreomycetidae</taxon>
        <taxon>Glomerellales</taxon>
        <taxon>Glomerellaceae</taxon>
        <taxon>Colletotrichum</taxon>
        <taxon>Colletotrichum destructivum species complex</taxon>
    </lineage>
</organism>